<keyword evidence="2" id="KW-0863">Zinc-finger</keyword>
<evidence type="ECO:0000256" key="1">
    <source>
        <dbReference type="ARBA" id="ARBA00022723"/>
    </source>
</evidence>
<feature type="compositionally biased region" description="Basic residues" evidence="4">
    <location>
        <begin position="419"/>
        <end position="431"/>
    </location>
</feature>
<feature type="compositionally biased region" description="Basic and acidic residues" evidence="4">
    <location>
        <begin position="664"/>
        <end position="679"/>
    </location>
</feature>
<feature type="region of interest" description="Disordered" evidence="4">
    <location>
        <begin position="78"/>
        <end position="216"/>
    </location>
</feature>
<feature type="non-terminal residue" evidence="6">
    <location>
        <position position="1"/>
    </location>
</feature>
<dbReference type="GO" id="GO:0033698">
    <property type="term" value="C:Rpd3L complex"/>
    <property type="evidence" value="ECO:0007669"/>
    <property type="project" value="TreeGrafter"/>
</dbReference>
<organism evidence="6 7">
    <name type="scientific">Tolypocladium capitatum</name>
    <dbReference type="NCBI Taxonomy" id="45235"/>
    <lineage>
        <taxon>Eukaryota</taxon>
        <taxon>Fungi</taxon>
        <taxon>Dikarya</taxon>
        <taxon>Ascomycota</taxon>
        <taxon>Pezizomycotina</taxon>
        <taxon>Sordariomycetes</taxon>
        <taxon>Hypocreomycetidae</taxon>
        <taxon>Hypocreales</taxon>
        <taxon>Ophiocordycipitaceae</taxon>
        <taxon>Tolypocladium</taxon>
    </lineage>
</organism>
<dbReference type="SMART" id="SM00249">
    <property type="entry name" value="PHD"/>
    <property type="match status" value="1"/>
</dbReference>
<dbReference type="Gene3D" id="3.30.40.10">
    <property type="entry name" value="Zinc/RING finger domain, C3HC4 (zinc finger)"/>
    <property type="match status" value="1"/>
</dbReference>
<dbReference type="InterPro" id="IPR011011">
    <property type="entry name" value="Znf_FYVE_PHD"/>
</dbReference>
<protein>
    <submittedName>
        <fullName evidence="6">Histone deacetylase complex subunit cti6</fullName>
    </submittedName>
</protein>
<dbReference type="GO" id="GO:0070210">
    <property type="term" value="C:Rpd3L-Expanded complex"/>
    <property type="evidence" value="ECO:0007669"/>
    <property type="project" value="TreeGrafter"/>
</dbReference>
<dbReference type="PANTHER" id="PTHR47793:SF1">
    <property type="entry name" value="HISTONE DEACETYLASE COMPLEX SUBUNIT CTI6"/>
    <property type="match status" value="1"/>
</dbReference>
<dbReference type="InterPro" id="IPR013083">
    <property type="entry name" value="Znf_RING/FYVE/PHD"/>
</dbReference>
<dbReference type="STRING" id="45235.A0A2K3QKQ8"/>
<dbReference type="InterPro" id="IPR001965">
    <property type="entry name" value="Znf_PHD"/>
</dbReference>
<evidence type="ECO:0000256" key="3">
    <source>
        <dbReference type="ARBA" id="ARBA00022833"/>
    </source>
</evidence>
<dbReference type="EMBL" id="NRSZ01000303">
    <property type="protein sequence ID" value="PNY28114.1"/>
    <property type="molecule type" value="Genomic_DNA"/>
</dbReference>
<sequence length="733" mass="80631">LASQPGLLPSLFDPLPSFPICPWHGRVSLPSGLLRHDKSPPISSTRLLFVSRVALLAVTPSHSPPAQAPPPLLRAVTHAPSFHSSPAPTRRPRSLPILLPPRTRRRPVLSPPRPALLRPPSMAPPSPRRSSRARVTNSLSQQSSISSGTSGRLERSTRSLNKPSSGKSTPSASLSSEPLDDLDDTLLGRRRKRGQDEEQEKPILVSALDMANGSDDLQDEEDEAVRCICGSEDYPGRPPVEGPDADFFAAIELTEDVTGFFVQCDICKVWQHGACVGIFSAESSPEEYFCEQCRKNLHKIHTAINGQKYSKFLPIHGPSRATSRATSIAKEGTRSPRHGSSKPSRPNSASQAAAKRRSTMNSRDAAYDDELLRRVIEASKEDVPNDTAESTSRRGKRGRSDSEESVAPKYHRLDASLTRPRHSASVKRQRTGSRSASPPADQPDTNGRDGTDDEANMRNGAKKPRNIRHQREISEKEERERQRQEAAHKRKGRAERRRAEGECWNEILKRQEADMDLFIDSDLSEEIPLAAAKAVQHKSVEPPNTVESPTTAQPPGTPPTSHPTTASSHKRGTRSNHKKGKGRNQYTKDRDPDNEESPARSMSRDIQKNGDETTGHSKSSTSDHKHGSKGKQAMANKMSMLDMKRRVSAIMEFISRTQLDLAAENRDSSGQDTPQKDESAQTNAGSAAEKPEGEGATGNAPDASDAATFKRLNCMEMMDVLTRDMVKWQNQYV</sequence>
<dbReference type="GO" id="GO:0061186">
    <property type="term" value="P:negative regulation of silent mating-type cassette heterochromatin formation"/>
    <property type="evidence" value="ECO:0007669"/>
    <property type="project" value="TreeGrafter"/>
</dbReference>
<dbReference type="PROSITE" id="PS01359">
    <property type="entry name" value="ZF_PHD_1"/>
    <property type="match status" value="1"/>
</dbReference>
<dbReference type="AlphaFoldDB" id="A0A2K3QKQ8"/>
<dbReference type="PANTHER" id="PTHR47793">
    <property type="entry name" value="HISTONE DEACETYLASE COMPLEX SUBUNIT CTI6"/>
    <property type="match status" value="1"/>
</dbReference>
<feature type="domain" description="Zinc finger PHD-type" evidence="5">
    <location>
        <begin position="226"/>
        <end position="294"/>
    </location>
</feature>
<dbReference type="SUPFAM" id="SSF57903">
    <property type="entry name" value="FYVE/PHD zinc finger"/>
    <property type="match status" value="1"/>
</dbReference>
<evidence type="ECO:0000313" key="6">
    <source>
        <dbReference type="EMBL" id="PNY28114.1"/>
    </source>
</evidence>
<keyword evidence="7" id="KW-1185">Reference proteome</keyword>
<proteinExistence type="predicted"/>
<feature type="compositionally biased region" description="Basic and acidic residues" evidence="4">
    <location>
        <begin position="602"/>
        <end position="625"/>
    </location>
</feature>
<accession>A0A2K3QKQ8</accession>
<dbReference type="Pfam" id="PF20826">
    <property type="entry name" value="PHD_5"/>
    <property type="match status" value="1"/>
</dbReference>
<keyword evidence="1" id="KW-0479">Metal-binding</keyword>
<comment type="caution">
    <text evidence="6">The sequence shown here is derived from an EMBL/GenBank/DDBJ whole genome shotgun (WGS) entry which is preliminary data.</text>
</comment>
<dbReference type="GO" id="GO:0008270">
    <property type="term" value="F:zinc ion binding"/>
    <property type="evidence" value="ECO:0007669"/>
    <property type="project" value="UniProtKB-KW"/>
</dbReference>
<feature type="compositionally biased region" description="Basic and acidic residues" evidence="4">
    <location>
        <begin position="370"/>
        <end position="383"/>
    </location>
</feature>
<evidence type="ECO:0000259" key="5">
    <source>
        <dbReference type="SMART" id="SM00249"/>
    </source>
</evidence>
<dbReference type="GO" id="GO:0061188">
    <property type="term" value="P:negative regulation of rDNA heterochromatin formation"/>
    <property type="evidence" value="ECO:0007669"/>
    <property type="project" value="TreeGrafter"/>
</dbReference>
<evidence type="ECO:0000313" key="7">
    <source>
        <dbReference type="Proteomes" id="UP000236621"/>
    </source>
</evidence>
<feature type="compositionally biased region" description="Basic residues" evidence="4">
    <location>
        <begin position="568"/>
        <end position="582"/>
    </location>
</feature>
<feature type="compositionally biased region" description="Polar residues" evidence="4">
    <location>
        <begin position="341"/>
        <end position="351"/>
    </location>
</feature>
<reference evidence="6 7" key="1">
    <citation type="submission" date="2017-08" db="EMBL/GenBank/DDBJ databases">
        <title>Harnessing the power of phylogenomics to disentangle the directionality and signatures of interkingdom host jumping in the parasitic fungal genus Tolypocladium.</title>
        <authorList>
            <person name="Quandt C.A."/>
            <person name="Patterson W."/>
            <person name="Spatafora J.W."/>
        </authorList>
    </citation>
    <scope>NUCLEOTIDE SEQUENCE [LARGE SCALE GENOMIC DNA]</scope>
    <source>
        <strain evidence="6 7">CBS 113982</strain>
    </source>
</reference>
<feature type="region of interest" description="Disordered" evidence="4">
    <location>
        <begin position="312"/>
        <end position="505"/>
    </location>
</feature>
<gene>
    <name evidence="6" type="ORF">TCAP_01963</name>
</gene>
<dbReference type="OrthoDB" id="418595at2759"/>
<name>A0A2K3QKQ8_9HYPO</name>
<feature type="compositionally biased region" description="Polar residues" evidence="4">
    <location>
        <begin position="158"/>
        <end position="176"/>
    </location>
</feature>
<keyword evidence="3" id="KW-0862">Zinc</keyword>
<dbReference type="InterPro" id="IPR019786">
    <property type="entry name" value="Zinc_finger_PHD-type_CS"/>
</dbReference>
<dbReference type="InterPro" id="IPR053051">
    <property type="entry name" value="HDAC_complex_subunit"/>
</dbReference>
<feature type="region of interest" description="Disordered" evidence="4">
    <location>
        <begin position="664"/>
        <end position="705"/>
    </location>
</feature>
<feature type="compositionally biased region" description="Low complexity" evidence="4">
    <location>
        <begin position="138"/>
        <end position="151"/>
    </location>
</feature>
<dbReference type="Proteomes" id="UP000236621">
    <property type="component" value="Unassembled WGS sequence"/>
</dbReference>
<evidence type="ECO:0000256" key="2">
    <source>
        <dbReference type="ARBA" id="ARBA00022771"/>
    </source>
</evidence>
<evidence type="ECO:0000256" key="4">
    <source>
        <dbReference type="SAM" id="MobiDB-lite"/>
    </source>
</evidence>
<feature type="compositionally biased region" description="Basic and acidic residues" evidence="4">
    <location>
        <begin position="469"/>
        <end position="487"/>
    </location>
</feature>
<feature type="region of interest" description="Disordered" evidence="4">
    <location>
        <begin position="532"/>
        <end position="633"/>
    </location>
</feature>